<accession>A0AAD5PQP7</accession>
<dbReference type="AlphaFoldDB" id="A0AAD5PQP7"/>
<evidence type="ECO:0000313" key="2">
    <source>
        <dbReference type="Proteomes" id="UP000820818"/>
    </source>
</evidence>
<keyword evidence="2" id="KW-1185">Reference proteome</keyword>
<evidence type="ECO:0000313" key="1">
    <source>
        <dbReference type="EMBL" id="KAI9555737.1"/>
    </source>
</evidence>
<sequence length="346" mass="40301">MATRAVMFTIGKFRCFPILKSGVAKFTTSSNLLSTATFDPGYTRDPSEVFFKENVQALLDRLTGRDYEKVFQNRKLGQRLEPPKYELLTQAEVDQVMAEMAAKLKRKLQMPPLLKEREPVTKILSEDPELQGFDNCKYVFINISQGINDRKREVVVRDPNGVLRDASWEERQRMCQIYFPVPGRQIYMPKMFEETHLQDCLEKGQYEFVLDRACAQFEPDDPDYIRVTRKTYNCVDENNKFSTLRSTRHFGPMVLHLVLCKRMDNLLFHFITSKDVKAAVDLVRLFHLIWSDPSYSELDEFQLIENYIQGPAVKKPALELAWQTFLEIEKQRLEALSLSQQNTASN</sequence>
<dbReference type="Pfam" id="PF10245">
    <property type="entry name" value="MRP-S22"/>
    <property type="match status" value="1"/>
</dbReference>
<reference evidence="1 2" key="1">
    <citation type="submission" date="2022-05" db="EMBL/GenBank/DDBJ databases">
        <title>A multi-omics perspective on studying reproductive biology in Daphnia sinensis.</title>
        <authorList>
            <person name="Jia J."/>
        </authorList>
    </citation>
    <scope>NUCLEOTIDE SEQUENCE [LARGE SCALE GENOMIC DNA]</scope>
    <source>
        <strain evidence="1 2">WSL</strain>
    </source>
</reference>
<dbReference type="GO" id="GO:0005763">
    <property type="term" value="C:mitochondrial small ribosomal subunit"/>
    <property type="evidence" value="ECO:0007669"/>
    <property type="project" value="TreeGrafter"/>
</dbReference>
<dbReference type="PANTHER" id="PTHR13071">
    <property type="entry name" value="MITOCHONDRIAL 28S RIBOSOMAL PROTEIN S22"/>
    <property type="match status" value="1"/>
</dbReference>
<dbReference type="InterPro" id="IPR019374">
    <property type="entry name" value="Ribosomal_mS22"/>
</dbReference>
<dbReference type="PANTHER" id="PTHR13071:SF4">
    <property type="entry name" value="SMALL RIBOSOMAL SUBUNIT PROTEIN MS22"/>
    <property type="match status" value="1"/>
</dbReference>
<dbReference type="GO" id="GO:0003735">
    <property type="term" value="F:structural constituent of ribosome"/>
    <property type="evidence" value="ECO:0007669"/>
    <property type="project" value="TreeGrafter"/>
</dbReference>
<comment type="caution">
    <text evidence="1">The sequence shown here is derived from an EMBL/GenBank/DDBJ whole genome shotgun (WGS) entry which is preliminary data.</text>
</comment>
<gene>
    <name evidence="1" type="ORF">GHT06_018252</name>
</gene>
<evidence type="ECO:0008006" key="3">
    <source>
        <dbReference type="Google" id="ProtNLM"/>
    </source>
</evidence>
<dbReference type="Proteomes" id="UP000820818">
    <property type="component" value="Linkage Group LG7"/>
</dbReference>
<organism evidence="1 2">
    <name type="scientific">Daphnia sinensis</name>
    <dbReference type="NCBI Taxonomy" id="1820382"/>
    <lineage>
        <taxon>Eukaryota</taxon>
        <taxon>Metazoa</taxon>
        <taxon>Ecdysozoa</taxon>
        <taxon>Arthropoda</taxon>
        <taxon>Crustacea</taxon>
        <taxon>Branchiopoda</taxon>
        <taxon>Diplostraca</taxon>
        <taxon>Cladocera</taxon>
        <taxon>Anomopoda</taxon>
        <taxon>Daphniidae</taxon>
        <taxon>Daphnia</taxon>
        <taxon>Daphnia similis group</taxon>
    </lineage>
</organism>
<protein>
    <recommendedName>
        <fullName evidence="3">28S ribosomal protein S22, mitochondrial</fullName>
    </recommendedName>
</protein>
<dbReference type="EMBL" id="WJBH02000007">
    <property type="protein sequence ID" value="KAI9555737.1"/>
    <property type="molecule type" value="Genomic_DNA"/>
</dbReference>
<name>A0AAD5PQP7_9CRUS</name>
<proteinExistence type="predicted"/>